<gene>
    <name evidence="2" type="ORF">AVEN_32865_1</name>
</gene>
<evidence type="ECO:0000313" key="3">
    <source>
        <dbReference type="Proteomes" id="UP000499080"/>
    </source>
</evidence>
<evidence type="ECO:0000313" key="2">
    <source>
        <dbReference type="EMBL" id="GBM21884.1"/>
    </source>
</evidence>
<dbReference type="AlphaFoldDB" id="A0A4Y2E1Y9"/>
<feature type="region of interest" description="Disordered" evidence="1">
    <location>
        <begin position="89"/>
        <end position="121"/>
    </location>
</feature>
<proteinExistence type="predicted"/>
<name>A0A4Y2E1Y9_ARAVE</name>
<keyword evidence="3" id="KW-1185">Reference proteome</keyword>
<feature type="compositionally biased region" description="Basic and acidic residues" evidence="1">
    <location>
        <begin position="89"/>
        <end position="100"/>
    </location>
</feature>
<dbReference type="Proteomes" id="UP000499080">
    <property type="component" value="Unassembled WGS sequence"/>
</dbReference>
<sequence>MSTTMASHPSECHHDEIRNKHVPDCRNLSKIRVSVSFPHGGRLVPHCENPRVVADDSVCILSLRYVIRSSQLEANFAALKLAGLPGSLKARDRHLDRSGQGEDSENPETHSVPSRPGFVGFGRRMQEPVARAVSKDFEEFEC</sequence>
<dbReference type="EMBL" id="BGPR01000468">
    <property type="protein sequence ID" value="GBM21884.1"/>
    <property type="molecule type" value="Genomic_DNA"/>
</dbReference>
<evidence type="ECO:0000256" key="1">
    <source>
        <dbReference type="SAM" id="MobiDB-lite"/>
    </source>
</evidence>
<organism evidence="2 3">
    <name type="scientific">Araneus ventricosus</name>
    <name type="common">Orbweaver spider</name>
    <name type="synonym">Epeira ventricosa</name>
    <dbReference type="NCBI Taxonomy" id="182803"/>
    <lineage>
        <taxon>Eukaryota</taxon>
        <taxon>Metazoa</taxon>
        <taxon>Ecdysozoa</taxon>
        <taxon>Arthropoda</taxon>
        <taxon>Chelicerata</taxon>
        <taxon>Arachnida</taxon>
        <taxon>Araneae</taxon>
        <taxon>Araneomorphae</taxon>
        <taxon>Entelegynae</taxon>
        <taxon>Araneoidea</taxon>
        <taxon>Araneidae</taxon>
        <taxon>Araneus</taxon>
    </lineage>
</organism>
<accession>A0A4Y2E1Y9</accession>
<comment type="caution">
    <text evidence="2">The sequence shown here is derived from an EMBL/GenBank/DDBJ whole genome shotgun (WGS) entry which is preliminary data.</text>
</comment>
<reference evidence="2 3" key="1">
    <citation type="journal article" date="2019" name="Sci. Rep.">
        <title>Orb-weaving spider Araneus ventricosus genome elucidates the spidroin gene catalogue.</title>
        <authorList>
            <person name="Kono N."/>
            <person name="Nakamura H."/>
            <person name="Ohtoshi R."/>
            <person name="Moran D.A.P."/>
            <person name="Shinohara A."/>
            <person name="Yoshida Y."/>
            <person name="Fujiwara M."/>
            <person name="Mori M."/>
            <person name="Tomita M."/>
            <person name="Arakawa K."/>
        </authorList>
    </citation>
    <scope>NUCLEOTIDE SEQUENCE [LARGE SCALE GENOMIC DNA]</scope>
</reference>
<protein>
    <submittedName>
        <fullName evidence="2">Uncharacterized protein</fullName>
    </submittedName>
</protein>